<proteinExistence type="predicted"/>
<accession>A0AA92TTF8</accession>
<protein>
    <submittedName>
        <fullName evidence="1">Uncharacterized protein</fullName>
    </submittedName>
</protein>
<name>A0AA92TTF8_9BACT</name>
<reference evidence="1 2" key="1">
    <citation type="submission" date="2018-08" db="EMBL/GenBank/DDBJ databases">
        <title>A genome reference for cultivated species of the human gut microbiota.</title>
        <authorList>
            <person name="Zou Y."/>
            <person name="Xue W."/>
            <person name="Luo G."/>
        </authorList>
    </citation>
    <scope>NUCLEOTIDE SEQUENCE [LARGE SCALE GENOMIC DNA]</scope>
    <source>
        <strain evidence="1 2">AF15-25</strain>
    </source>
</reference>
<dbReference type="Proteomes" id="UP000285236">
    <property type="component" value="Unassembled WGS sequence"/>
</dbReference>
<organism evidence="1 2">
    <name type="scientific">Segatella copri</name>
    <dbReference type="NCBI Taxonomy" id="165179"/>
    <lineage>
        <taxon>Bacteria</taxon>
        <taxon>Pseudomonadati</taxon>
        <taxon>Bacteroidota</taxon>
        <taxon>Bacteroidia</taxon>
        <taxon>Bacteroidales</taxon>
        <taxon>Prevotellaceae</taxon>
        <taxon>Segatella</taxon>
    </lineage>
</organism>
<sequence length="60" mass="6775">MAREVSFPFFMFIWGYKLLAYTNLAAGVCEIPMLAYTKSPEKAKASLFSKAFTPSGLIRY</sequence>
<gene>
    <name evidence="1" type="ORF">DWW35_04435</name>
</gene>
<evidence type="ECO:0000313" key="1">
    <source>
        <dbReference type="EMBL" id="RGU98927.1"/>
    </source>
</evidence>
<dbReference type="EMBL" id="QRYP01000007">
    <property type="protein sequence ID" value="RGU98927.1"/>
    <property type="molecule type" value="Genomic_DNA"/>
</dbReference>
<comment type="caution">
    <text evidence="1">The sequence shown here is derived from an EMBL/GenBank/DDBJ whole genome shotgun (WGS) entry which is preliminary data.</text>
</comment>
<evidence type="ECO:0000313" key="2">
    <source>
        <dbReference type="Proteomes" id="UP000285236"/>
    </source>
</evidence>
<dbReference type="AlphaFoldDB" id="A0AA92TTF8"/>